<comment type="caution">
    <text evidence="1">The sequence shown here is derived from an EMBL/GenBank/DDBJ whole genome shotgun (WGS) entry which is preliminary data.</text>
</comment>
<name>A0A3S0VIU8_9FLAO</name>
<dbReference type="AlphaFoldDB" id="A0A3S0VIU8"/>
<organism evidence="1 2">
    <name type="scientific">Chryseobacterium arthrosphaerae</name>
    <dbReference type="NCBI Taxonomy" id="651561"/>
    <lineage>
        <taxon>Bacteria</taxon>
        <taxon>Pseudomonadati</taxon>
        <taxon>Bacteroidota</taxon>
        <taxon>Flavobacteriia</taxon>
        <taxon>Flavobacteriales</taxon>
        <taxon>Weeksellaceae</taxon>
        <taxon>Chryseobacterium group</taxon>
        <taxon>Chryseobacterium</taxon>
    </lineage>
</organism>
<gene>
    <name evidence="1" type="ORF">EJ377_00630</name>
</gene>
<accession>A0A3S0VIU8</accession>
<proteinExistence type="predicted"/>
<dbReference type="Proteomes" id="UP000276953">
    <property type="component" value="Unassembled WGS sequence"/>
</dbReference>
<evidence type="ECO:0000313" key="1">
    <source>
        <dbReference type="EMBL" id="RTZ49257.1"/>
    </source>
</evidence>
<dbReference type="EMBL" id="RYFC01000001">
    <property type="protein sequence ID" value="RTZ49257.1"/>
    <property type="molecule type" value="Genomic_DNA"/>
</dbReference>
<protein>
    <submittedName>
        <fullName evidence="1">Uncharacterized protein</fullName>
    </submittedName>
</protein>
<evidence type="ECO:0000313" key="2">
    <source>
        <dbReference type="Proteomes" id="UP000276953"/>
    </source>
</evidence>
<sequence>MNEYNKKDELIAIHYIEMKRKPMQNFLTHQFFHRKYDEYGNTIEWYTENKVTNTIETIKQEIIYQ</sequence>
<reference evidence="1 2" key="1">
    <citation type="submission" date="2018-12" db="EMBL/GenBank/DDBJ databases">
        <title>Draft Genome Sequence of Chryseobacterium arthrosphaerae strain ED882-96 Isolated from the Blood of a Patient with Liver Cirrhosis in Taiwan.</title>
        <authorList>
            <person name="Lin J.-N."/>
            <person name="Lai C.-H."/>
            <person name="Yang C.-H."/>
            <person name="Huang Y.-H."/>
        </authorList>
    </citation>
    <scope>NUCLEOTIDE SEQUENCE [LARGE SCALE GENOMIC DNA]</scope>
    <source>
        <strain evidence="1 2">ED882-96</strain>
    </source>
</reference>